<evidence type="ECO:0000256" key="1">
    <source>
        <dbReference type="SAM" id="SignalP"/>
    </source>
</evidence>
<keyword evidence="1" id="KW-0732">Signal</keyword>
<name>A0ABN8DNM2_9VIBR</name>
<organism evidence="2 3">
    <name type="scientific">Vibrio hippocampi</name>
    <dbReference type="NCBI Taxonomy" id="654686"/>
    <lineage>
        <taxon>Bacteria</taxon>
        <taxon>Pseudomonadati</taxon>
        <taxon>Pseudomonadota</taxon>
        <taxon>Gammaproteobacteria</taxon>
        <taxon>Vibrionales</taxon>
        <taxon>Vibrionaceae</taxon>
        <taxon>Vibrio</taxon>
    </lineage>
</organism>
<protein>
    <recommendedName>
        <fullName evidence="4">Outer membrane protein beta-barrel domain-containing protein</fullName>
    </recommendedName>
</protein>
<evidence type="ECO:0008006" key="4">
    <source>
        <dbReference type="Google" id="ProtNLM"/>
    </source>
</evidence>
<dbReference type="Proteomes" id="UP000838160">
    <property type="component" value="Unassembled WGS sequence"/>
</dbReference>
<proteinExistence type="predicted"/>
<dbReference type="EMBL" id="CAKLCM010000003">
    <property type="protein sequence ID" value="CAH0529508.1"/>
    <property type="molecule type" value="Genomic_DNA"/>
</dbReference>
<feature type="chain" id="PRO_5047479984" description="Outer membrane protein beta-barrel domain-containing protein" evidence="1">
    <location>
        <begin position="20"/>
        <end position="276"/>
    </location>
</feature>
<dbReference type="RefSeq" id="WP_237486100.1">
    <property type="nucleotide sequence ID" value="NZ_CAKLCM010000003.1"/>
</dbReference>
<evidence type="ECO:0000313" key="3">
    <source>
        <dbReference type="Proteomes" id="UP000838160"/>
    </source>
</evidence>
<gene>
    <name evidence="2" type="ORF">VHP8226_03262</name>
</gene>
<reference evidence="2" key="1">
    <citation type="submission" date="2021-12" db="EMBL/GenBank/DDBJ databases">
        <authorList>
            <person name="Rodrigo-Torres L."/>
            <person name="Arahal R. D."/>
            <person name="Lucena T."/>
        </authorList>
    </citation>
    <scope>NUCLEOTIDE SEQUENCE</scope>
    <source>
        <strain evidence="2">CECT 8226</strain>
    </source>
</reference>
<keyword evidence="3" id="KW-1185">Reference proteome</keyword>
<sequence>MKKSFFIALLSLFSASTLAQDSFFPIWGEEAYERGYTLPKPYGFSISYMDMSNPIIVDSIDINGGFAGGLVDDIEAKHADFTGSNITLRGDVWVFPFMNLYGILGYTEAKSTAKIDSITVAGNKVELDNANFTLDMKGTTYGAGVTFAGGVDNWFSILDINYTYTSLNVIDGDIKTLVAAPRFGHRWTYNDGNELRVYIGGMYQDVQQFLSGDVNALGFNGGPLTDGTRFEVSQRTEDKWNFITGAQFQFRHEWEILTEFGFGERSSAFISLGKRF</sequence>
<comment type="caution">
    <text evidence="2">The sequence shown here is derived from an EMBL/GenBank/DDBJ whole genome shotgun (WGS) entry which is preliminary data.</text>
</comment>
<feature type="signal peptide" evidence="1">
    <location>
        <begin position="1"/>
        <end position="19"/>
    </location>
</feature>
<evidence type="ECO:0000313" key="2">
    <source>
        <dbReference type="EMBL" id="CAH0529508.1"/>
    </source>
</evidence>
<accession>A0ABN8DNM2</accession>